<evidence type="ECO:0000313" key="3">
    <source>
        <dbReference type="Proteomes" id="UP000886520"/>
    </source>
</evidence>
<dbReference type="OrthoDB" id="1975253at2759"/>
<dbReference type="Proteomes" id="UP000886520">
    <property type="component" value="Chromosome 2"/>
</dbReference>
<comment type="caution">
    <text evidence="2">The sequence shown here is derived from an EMBL/GenBank/DDBJ whole genome shotgun (WGS) entry which is preliminary data.</text>
</comment>
<name>A0A9D4V9C9_ADICA</name>
<protein>
    <submittedName>
        <fullName evidence="2">Uncharacterized protein</fullName>
    </submittedName>
</protein>
<reference evidence="2" key="1">
    <citation type="submission" date="2021-01" db="EMBL/GenBank/DDBJ databases">
        <title>Adiantum capillus-veneris genome.</title>
        <authorList>
            <person name="Fang Y."/>
            <person name="Liao Q."/>
        </authorList>
    </citation>
    <scope>NUCLEOTIDE SEQUENCE</scope>
    <source>
        <strain evidence="2">H3</strain>
        <tissue evidence="2">Leaf</tissue>
    </source>
</reference>
<proteinExistence type="predicted"/>
<feature type="compositionally biased region" description="Basic and acidic residues" evidence="1">
    <location>
        <begin position="276"/>
        <end position="285"/>
    </location>
</feature>
<evidence type="ECO:0000313" key="2">
    <source>
        <dbReference type="EMBL" id="KAI5082275.1"/>
    </source>
</evidence>
<dbReference type="AlphaFoldDB" id="A0A9D4V9C9"/>
<accession>A0A9D4V9C9</accession>
<organism evidence="2 3">
    <name type="scientific">Adiantum capillus-veneris</name>
    <name type="common">Maidenhair fern</name>
    <dbReference type="NCBI Taxonomy" id="13818"/>
    <lineage>
        <taxon>Eukaryota</taxon>
        <taxon>Viridiplantae</taxon>
        <taxon>Streptophyta</taxon>
        <taxon>Embryophyta</taxon>
        <taxon>Tracheophyta</taxon>
        <taxon>Polypodiopsida</taxon>
        <taxon>Polypodiidae</taxon>
        <taxon>Polypodiales</taxon>
        <taxon>Pteridineae</taxon>
        <taxon>Pteridaceae</taxon>
        <taxon>Vittarioideae</taxon>
        <taxon>Adiantum</taxon>
    </lineage>
</organism>
<gene>
    <name evidence="2" type="ORF">GOP47_0002018</name>
</gene>
<feature type="region of interest" description="Disordered" evidence="1">
    <location>
        <begin position="263"/>
        <end position="289"/>
    </location>
</feature>
<evidence type="ECO:0000256" key="1">
    <source>
        <dbReference type="SAM" id="MobiDB-lite"/>
    </source>
</evidence>
<keyword evidence="3" id="KW-1185">Reference proteome</keyword>
<sequence length="334" mass="36376">MDVRRHERRGRLSRFTRDASNKENICPLEARLTTSEMICSSRSPLPPGFPRSPLQDITHIIYPPNIWPEGDDPLSGQLHKKCKKENSAEVEAPIVNVGSSGSWKGLKSCVHVRLQADVHQAEEVMSAQVNPVLISPERGAMNDSSRGQCVVEQGRFVAQAHYCEHADEDGVIDDLMISPFLLESCSKASLIDEAFFVHRDGPAGSASNATHEENEGQRVKVGHGIAPTDPLKHLGHNGVKMQHIGEKAAECSERRETLIPAQFPQDADNGASGIADKTHSPEHSKSCGAGDCIANLQKKGKVSGMLKLAMKEVNCNGQGQTAQVKKRSTLSMLR</sequence>
<dbReference type="EMBL" id="JABFUD020000003">
    <property type="protein sequence ID" value="KAI5082275.1"/>
    <property type="molecule type" value="Genomic_DNA"/>
</dbReference>